<accession>A0A2W4WFR6</accession>
<keyword evidence="4" id="KW-0793">Thylakoid</keyword>
<reference evidence="10" key="1">
    <citation type="submission" date="2018-04" db="EMBL/GenBank/DDBJ databases">
        <authorList>
            <person name="Cornet L."/>
        </authorList>
    </citation>
    <scope>NUCLEOTIDE SEQUENCE [LARGE SCALE GENOMIC DNA]</scope>
</reference>
<dbReference type="PROSITE" id="PS51445">
    <property type="entry name" value="PBS_LINKER"/>
    <property type="match status" value="1"/>
</dbReference>
<keyword evidence="5 7" id="KW-0472">Membrane</keyword>
<dbReference type="Proteomes" id="UP000249081">
    <property type="component" value="Unassembled WGS sequence"/>
</dbReference>
<keyword evidence="7" id="KW-0812">Transmembrane</keyword>
<evidence type="ECO:0000256" key="1">
    <source>
        <dbReference type="ARBA" id="ARBA00004308"/>
    </source>
</evidence>
<dbReference type="EMBL" id="QBMN01000071">
    <property type="protein sequence ID" value="PZO40749.1"/>
    <property type="molecule type" value="Genomic_DNA"/>
</dbReference>
<comment type="caution">
    <text evidence="9">The sequence shown here is derived from an EMBL/GenBank/DDBJ whole genome shotgun (WGS) entry which is preliminary data.</text>
</comment>
<sequence length="252" mass="28315">MTIPLLAYDPSSQNQRVDGYEVPGDEQSGIFSLNQPFSTVDVDALDMDALISAAYRQIFHEQQMLKSNRQTLLESQLRGGLISVKDFVRGLAISDAFRTWNYEVNNNYRFAELCVQRLLGRNVYDSKETLAWSIVLATQGIGGLVDALMGSEEYITNFGDRTVPYQRRRVLPQRAQGDLPFERSPRYTQDHLTTLESLGYDFSPDRRLAQGDWMETPDGVRKAAGAVTAGLAIFLSLVAIAVVFSWFGWISL</sequence>
<evidence type="ECO:0000313" key="9">
    <source>
        <dbReference type="EMBL" id="PZO40749.1"/>
    </source>
</evidence>
<evidence type="ECO:0000256" key="2">
    <source>
        <dbReference type="ARBA" id="ARBA00022549"/>
    </source>
</evidence>
<dbReference type="Pfam" id="PF00427">
    <property type="entry name" value="PBS_linker_poly"/>
    <property type="match status" value="1"/>
</dbReference>
<reference evidence="9 10" key="2">
    <citation type="submission" date="2018-06" db="EMBL/GenBank/DDBJ databases">
        <title>Metagenomic assembly of (sub)arctic Cyanobacteria and their associated microbiome from non-axenic cultures.</title>
        <authorList>
            <person name="Baurain D."/>
        </authorList>
    </citation>
    <scope>NUCLEOTIDE SEQUENCE [LARGE SCALE GENOMIC DNA]</scope>
    <source>
        <strain evidence="9">ULC041bin1</strain>
    </source>
</reference>
<evidence type="ECO:0000256" key="6">
    <source>
        <dbReference type="PROSITE-ProRule" id="PRU00775"/>
    </source>
</evidence>
<evidence type="ECO:0000256" key="4">
    <source>
        <dbReference type="ARBA" id="ARBA00023078"/>
    </source>
</evidence>
<dbReference type="InterPro" id="IPR038255">
    <property type="entry name" value="PBS_linker_sf"/>
</dbReference>
<keyword evidence="3 6" id="KW-0605">Phycobilisome</keyword>
<dbReference type="InterPro" id="IPR001297">
    <property type="entry name" value="PBS_linker_dom"/>
</dbReference>
<gene>
    <name evidence="9" type="ORF">DCF17_11485</name>
</gene>
<comment type="subcellular location">
    <subcellularLocation>
        <location evidence="1">Endomembrane system</location>
    </subcellularLocation>
</comment>
<evidence type="ECO:0000313" key="10">
    <source>
        <dbReference type="Proteomes" id="UP000249081"/>
    </source>
</evidence>
<feature type="domain" description="PBS-linker" evidence="8">
    <location>
        <begin position="11"/>
        <end position="196"/>
    </location>
</feature>
<dbReference type="GO" id="GO:0015979">
    <property type="term" value="P:photosynthesis"/>
    <property type="evidence" value="ECO:0007669"/>
    <property type="project" value="InterPro"/>
</dbReference>
<comment type="similarity">
    <text evidence="6">Belongs to the phycobilisome linker protein family.</text>
</comment>
<dbReference type="Gene3D" id="1.10.3130.20">
    <property type="entry name" value="Phycobilisome linker domain"/>
    <property type="match status" value="1"/>
</dbReference>
<keyword evidence="2" id="KW-0042">Antenna complex</keyword>
<dbReference type="GO" id="GO:0030089">
    <property type="term" value="C:phycobilisome"/>
    <property type="evidence" value="ECO:0007669"/>
    <property type="project" value="UniProtKB-UniRule"/>
</dbReference>
<name>A0A2W4WFR6_9CYAN</name>
<evidence type="ECO:0000256" key="3">
    <source>
        <dbReference type="ARBA" id="ARBA00022738"/>
    </source>
</evidence>
<feature type="transmembrane region" description="Helical" evidence="7">
    <location>
        <begin position="223"/>
        <end position="249"/>
    </location>
</feature>
<dbReference type="GO" id="GO:0012505">
    <property type="term" value="C:endomembrane system"/>
    <property type="evidence" value="ECO:0007669"/>
    <property type="project" value="UniProtKB-SubCell"/>
</dbReference>
<evidence type="ECO:0000259" key="8">
    <source>
        <dbReference type="PROSITE" id="PS51445"/>
    </source>
</evidence>
<proteinExistence type="inferred from homology"/>
<protein>
    <submittedName>
        <fullName evidence="9">Phycobilisome rod-core linker polypeptide CpcG</fullName>
    </submittedName>
</protein>
<evidence type="ECO:0000256" key="7">
    <source>
        <dbReference type="SAM" id="Phobius"/>
    </source>
</evidence>
<organism evidence="9 10">
    <name type="scientific">Shackletoniella antarctica</name>
    <dbReference type="NCBI Taxonomy" id="268115"/>
    <lineage>
        <taxon>Bacteria</taxon>
        <taxon>Bacillati</taxon>
        <taxon>Cyanobacteriota</taxon>
        <taxon>Cyanophyceae</taxon>
        <taxon>Oculatellales</taxon>
        <taxon>Oculatellaceae</taxon>
        <taxon>Shackletoniella</taxon>
    </lineage>
</organism>
<evidence type="ECO:0000256" key="5">
    <source>
        <dbReference type="ARBA" id="ARBA00023136"/>
    </source>
</evidence>
<keyword evidence="7" id="KW-1133">Transmembrane helix</keyword>
<dbReference type="AlphaFoldDB" id="A0A2W4WFR6"/>
<dbReference type="PANTHER" id="PTHR34011">
    <property type="entry name" value="PHYCOBILISOME 32.1 KDA LINKER POLYPEPTIDE, PHYCOCYANIN-ASSOCIATED, ROD 2-RELATED"/>
    <property type="match status" value="1"/>
</dbReference>